<keyword evidence="5 8" id="KW-0732">Signal</keyword>
<comment type="similarity">
    <text evidence="2">Belongs to the OmpP1/FadL family.</text>
</comment>
<protein>
    <submittedName>
        <fullName evidence="9">Long-chain fatty acid transporter</fullName>
    </submittedName>
</protein>
<evidence type="ECO:0000256" key="2">
    <source>
        <dbReference type="ARBA" id="ARBA00008163"/>
    </source>
</evidence>
<gene>
    <name evidence="9" type="ORF">CU102_12885</name>
</gene>
<dbReference type="OrthoDB" id="6679728at2"/>
<evidence type="ECO:0000256" key="5">
    <source>
        <dbReference type="ARBA" id="ARBA00022729"/>
    </source>
</evidence>
<evidence type="ECO:0000256" key="6">
    <source>
        <dbReference type="ARBA" id="ARBA00023136"/>
    </source>
</evidence>
<name>A0A2P7BQ88_9HYPH</name>
<dbReference type="PANTHER" id="PTHR35093:SF8">
    <property type="entry name" value="OUTER MEMBRANE PROTEIN NMB0088-RELATED"/>
    <property type="match status" value="1"/>
</dbReference>
<feature type="signal peptide" evidence="8">
    <location>
        <begin position="1"/>
        <end position="21"/>
    </location>
</feature>
<evidence type="ECO:0000256" key="4">
    <source>
        <dbReference type="ARBA" id="ARBA00022692"/>
    </source>
</evidence>
<keyword evidence="7" id="KW-0998">Cell outer membrane</keyword>
<evidence type="ECO:0000313" key="9">
    <source>
        <dbReference type="EMBL" id="PSH68647.1"/>
    </source>
</evidence>
<dbReference type="RefSeq" id="WP_106711501.1">
    <property type="nucleotide sequence ID" value="NZ_PGGO01000008.1"/>
</dbReference>
<keyword evidence="10" id="KW-1185">Reference proteome</keyword>
<dbReference type="Proteomes" id="UP000241444">
    <property type="component" value="Unassembled WGS sequence"/>
</dbReference>
<dbReference type="AlphaFoldDB" id="A0A2P7BQ88"/>
<evidence type="ECO:0000313" key="10">
    <source>
        <dbReference type="Proteomes" id="UP000241444"/>
    </source>
</evidence>
<dbReference type="GO" id="GO:0009279">
    <property type="term" value="C:cell outer membrane"/>
    <property type="evidence" value="ECO:0007669"/>
    <property type="project" value="UniProtKB-SubCell"/>
</dbReference>
<feature type="chain" id="PRO_5015178397" evidence="8">
    <location>
        <begin position="22"/>
        <end position="431"/>
    </location>
</feature>
<evidence type="ECO:0000256" key="1">
    <source>
        <dbReference type="ARBA" id="ARBA00004571"/>
    </source>
</evidence>
<keyword evidence="3" id="KW-1134">Transmembrane beta strand</keyword>
<accession>A0A2P7BQ88</accession>
<evidence type="ECO:0000256" key="3">
    <source>
        <dbReference type="ARBA" id="ARBA00022452"/>
    </source>
</evidence>
<comment type="caution">
    <text evidence="9">The sequence shown here is derived from an EMBL/GenBank/DDBJ whole genome shotgun (WGS) entry which is preliminary data.</text>
</comment>
<organism evidence="9 10">
    <name type="scientific">Phyllobacterium brassicacearum</name>
    <dbReference type="NCBI Taxonomy" id="314235"/>
    <lineage>
        <taxon>Bacteria</taxon>
        <taxon>Pseudomonadati</taxon>
        <taxon>Pseudomonadota</taxon>
        <taxon>Alphaproteobacteria</taxon>
        <taxon>Hyphomicrobiales</taxon>
        <taxon>Phyllobacteriaceae</taxon>
        <taxon>Phyllobacterium</taxon>
    </lineage>
</organism>
<dbReference type="Gene3D" id="2.40.160.60">
    <property type="entry name" value="Outer membrane protein transport protein (OMPP1/FadL/TodX)"/>
    <property type="match status" value="1"/>
</dbReference>
<dbReference type="PANTHER" id="PTHR35093">
    <property type="entry name" value="OUTER MEMBRANE PROTEIN NMB0088-RELATED"/>
    <property type="match status" value="1"/>
</dbReference>
<reference evidence="10" key="1">
    <citation type="submission" date="2017-11" db="EMBL/GenBank/DDBJ databases">
        <authorList>
            <person name="Kuznetsova I."/>
            <person name="Sazanova A."/>
            <person name="Chirak E."/>
            <person name="Safronova V."/>
            <person name="Willems A."/>
        </authorList>
    </citation>
    <scope>NUCLEOTIDE SEQUENCE [LARGE SCALE GENOMIC DNA]</scope>
    <source>
        <strain evidence="10">STM 196</strain>
    </source>
</reference>
<proteinExistence type="inferred from homology"/>
<dbReference type="InterPro" id="IPR005017">
    <property type="entry name" value="OMPP1/FadL/TodX"/>
</dbReference>
<comment type="subcellular location">
    <subcellularLocation>
        <location evidence="1">Cell outer membrane</location>
        <topology evidence="1">Multi-pass membrane protein</topology>
    </subcellularLocation>
</comment>
<dbReference type="Pfam" id="PF03349">
    <property type="entry name" value="Toluene_X"/>
    <property type="match status" value="1"/>
</dbReference>
<evidence type="ECO:0000256" key="8">
    <source>
        <dbReference type="SAM" id="SignalP"/>
    </source>
</evidence>
<sequence>MSKAISTILGGALLLTGVASAAQAGGLERGGYNWDLLFEPGRVATEAGVIYVMPDRRIKNAVDTRPIDGRGANGIGGGATSVDETPDYSVPRFGLKVGITDEADCLATYSQPWGVHTDPGADWVGANQNIETKIDSDDYGLTCSYKFALNKGYLRAIGGVSYQELDGFKNRLVFGNIFQTPFAALGYDGQGLLSLNADGVGWRAGVAYELPEYALRASLIYNAEIDLGQINGTVDLTEIPGALASTLRNPFVGRVTDVYGTATMPQSLEFKWQTGIAPDWLAFGTVKWVDWSVLEVVAFCPTSTKALGSCGPSSPFRLTSLDLMFQDGWTISAGLGHKFNDQWSGSAQISWDRGTSTGLTTQTDTYLLSGGVSYTPNKNIEIRAGGAAGVLTSGSYGPTACPGTQTCGTDVTYDFGDDFVGALSLSGKLKF</sequence>
<evidence type="ECO:0000256" key="7">
    <source>
        <dbReference type="ARBA" id="ARBA00023237"/>
    </source>
</evidence>
<keyword evidence="4" id="KW-0812">Transmembrane</keyword>
<dbReference type="EMBL" id="PGGO01000008">
    <property type="protein sequence ID" value="PSH68647.1"/>
    <property type="molecule type" value="Genomic_DNA"/>
</dbReference>
<dbReference type="SUPFAM" id="SSF56935">
    <property type="entry name" value="Porins"/>
    <property type="match status" value="1"/>
</dbReference>
<dbReference type="GO" id="GO:0015483">
    <property type="term" value="F:long-chain fatty acid transporting porin activity"/>
    <property type="evidence" value="ECO:0007669"/>
    <property type="project" value="TreeGrafter"/>
</dbReference>
<keyword evidence="6" id="KW-0472">Membrane</keyword>